<organism evidence="3 4">
    <name type="scientific">Nonomuraea muscovyensis</name>
    <dbReference type="NCBI Taxonomy" id="1124761"/>
    <lineage>
        <taxon>Bacteria</taxon>
        <taxon>Bacillati</taxon>
        <taxon>Actinomycetota</taxon>
        <taxon>Actinomycetes</taxon>
        <taxon>Streptosporangiales</taxon>
        <taxon>Streptosporangiaceae</taxon>
        <taxon>Nonomuraea</taxon>
    </lineage>
</organism>
<dbReference type="PANTHER" id="PTHR32305:SF15">
    <property type="entry name" value="PROTEIN RHSA-RELATED"/>
    <property type="match status" value="1"/>
</dbReference>
<dbReference type="Pfam" id="PF25023">
    <property type="entry name" value="TEN_YD-shell"/>
    <property type="match status" value="1"/>
</dbReference>
<keyword evidence="4" id="KW-1185">Reference proteome</keyword>
<evidence type="ECO:0000256" key="1">
    <source>
        <dbReference type="ARBA" id="ARBA00022737"/>
    </source>
</evidence>
<sequence>MTAYAPVFGMGRDPFGGLLGQQEGTNPALATLTDLHGDLVATYTSTALATSTAHDPFGTVTAQTGTKTNLGYRGEYTDPDTGKVNMHARWYQPGTGTFTSRDTATLTPNPSVQANRYTYANASPLTGIDPTGHYTVISGDAIGGIWESVYNPSRDPQEVAESYAKLGIISGGGGGASMCTYGKGCSATGDGGGIGYSDEVSACIACIQAGQSYWGVTVMTEEEMKRWGHLPNGWPTPPGFWELDEEARQDIIDLAYDGASPQMLNSLWRDMKKAVAVGGKSVSRQEIQRAMSQNAKLGWNLQKCHSHLNNKECRKLIEEEWEDWRKLFCGNNKYTTSCTATPVAKLVAKATDMPVKLFEFLGTQPPWITLAEFNHRAVSWARKHGATCNPQGVLVVCTGLKSGVHYGREATTIGNVVLTGERPGPAFLKHEAEHARQWDWYYQRTGFWPTFLVYYLDSSIIDACKNLYERQAEAVSKTYDCKK</sequence>
<dbReference type="EMBL" id="JACHJB010000005">
    <property type="protein sequence ID" value="MBB6352248.1"/>
    <property type="molecule type" value="Genomic_DNA"/>
</dbReference>
<dbReference type="PANTHER" id="PTHR32305">
    <property type="match status" value="1"/>
</dbReference>
<name>A0A7X0F1P3_9ACTN</name>
<dbReference type="Proteomes" id="UP000583800">
    <property type="component" value="Unassembled WGS sequence"/>
</dbReference>
<gene>
    <name evidence="3" type="ORF">FHU36_008844</name>
</gene>
<evidence type="ECO:0000313" key="3">
    <source>
        <dbReference type="EMBL" id="MBB6352248.1"/>
    </source>
</evidence>
<comment type="caution">
    <text evidence="3">The sequence shown here is derived from an EMBL/GenBank/DDBJ whole genome shotgun (WGS) entry which is preliminary data.</text>
</comment>
<accession>A0A7X0F1P3</accession>
<dbReference type="InterPro" id="IPR056823">
    <property type="entry name" value="TEN-like_YD-shell"/>
</dbReference>
<proteinExistence type="predicted"/>
<dbReference type="InterPro" id="IPR022385">
    <property type="entry name" value="Rhs_assc_core"/>
</dbReference>
<feature type="domain" description="Teneurin-like YD-shell" evidence="2">
    <location>
        <begin position="32"/>
        <end position="124"/>
    </location>
</feature>
<reference evidence="3 4" key="1">
    <citation type="submission" date="2020-08" db="EMBL/GenBank/DDBJ databases">
        <title>Sequencing the genomes of 1000 actinobacteria strains.</title>
        <authorList>
            <person name="Klenk H.-P."/>
        </authorList>
    </citation>
    <scope>NUCLEOTIDE SEQUENCE [LARGE SCALE GENOMIC DNA]</scope>
    <source>
        <strain evidence="3 4">DSM 45913</strain>
    </source>
</reference>
<dbReference type="AlphaFoldDB" id="A0A7X0F1P3"/>
<protein>
    <submittedName>
        <fullName evidence="3">RHS repeat-associated protein</fullName>
    </submittedName>
</protein>
<dbReference type="Gene3D" id="2.180.10.10">
    <property type="entry name" value="RHS repeat-associated core"/>
    <property type="match status" value="1"/>
</dbReference>
<evidence type="ECO:0000259" key="2">
    <source>
        <dbReference type="Pfam" id="PF25023"/>
    </source>
</evidence>
<dbReference type="NCBIfam" id="TIGR03696">
    <property type="entry name" value="Rhs_assc_core"/>
    <property type="match status" value="1"/>
</dbReference>
<keyword evidence="1" id="KW-0677">Repeat</keyword>
<dbReference type="InterPro" id="IPR050708">
    <property type="entry name" value="T6SS_VgrG/RHS"/>
</dbReference>
<evidence type="ECO:0000313" key="4">
    <source>
        <dbReference type="Proteomes" id="UP000583800"/>
    </source>
</evidence>
<dbReference type="RefSeq" id="WP_185089974.1">
    <property type="nucleotide sequence ID" value="NZ_JACHJB010000005.1"/>
</dbReference>